<dbReference type="GO" id="GO:0004370">
    <property type="term" value="F:glycerol kinase activity"/>
    <property type="evidence" value="ECO:0007669"/>
    <property type="project" value="UniProtKB-EC"/>
</dbReference>
<dbReference type="SUPFAM" id="SSF52540">
    <property type="entry name" value="P-loop containing nucleoside triphosphate hydrolases"/>
    <property type="match status" value="2"/>
</dbReference>
<evidence type="ECO:0000256" key="13">
    <source>
        <dbReference type="ARBA" id="ARBA00023136"/>
    </source>
</evidence>
<evidence type="ECO:0000256" key="2">
    <source>
        <dbReference type="ARBA" id="ARBA00005190"/>
    </source>
</evidence>
<evidence type="ECO:0000256" key="6">
    <source>
        <dbReference type="ARBA" id="ARBA00022593"/>
    </source>
</evidence>
<dbReference type="InterPro" id="IPR018483">
    <property type="entry name" value="Carb_kinase_FGGY_CS"/>
</dbReference>
<dbReference type="GO" id="GO:0016558">
    <property type="term" value="P:protein import into peroxisome matrix"/>
    <property type="evidence" value="ECO:0007669"/>
    <property type="project" value="TreeGrafter"/>
</dbReference>
<keyword evidence="6" id="KW-0962">Peroxisome biogenesis</keyword>
<reference evidence="22 23" key="1">
    <citation type="journal article" date="2018" name="Gigascience">
        <title>Genomes of trombidid mites reveal novel predicted allergens and laterally-transferred genes associated with secondary metabolism.</title>
        <authorList>
            <person name="Dong X."/>
            <person name="Chaisiri K."/>
            <person name="Xia D."/>
            <person name="Armstrong S.D."/>
            <person name="Fang Y."/>
            <person name="Donnelly M.J."/>
            <person name="Kadowaki T."/>
            <person name="McGarry J.W."/>
            <person name="Darby A.C."/>
            <person name="Makepeace B.L."/>
        </authorList>
    </citation>
    <scope>NUCLEOTIDE SEQUENCE [LARGE SCALE GENOMIC DNA]</scope>
    <source>
        <strain evidence="22">UoL-UT</strain>
    </source>
</reference>
<dbReference type="Gene3D" id="3.30.420.40">
    <property type="match status" value="2"/>
</dbReference>
<evidence type="ECO:0000256" key="9">
    <source>
        <dbReference type="ARBA" id="ARBA00022777"/>
    </source>
</evidence>
<dbReference type="GO" id="GO:0005778">
    <property type="term" value="C:peroxisomal membrane"/>
    <property type="evidence" value="ECO:0007669"/>
    <property type="project" value="TreeGrafter"/>
</dbReference>
<dbReference type="GO" id="GO:0005829">
    <property type="term" value="C:cytosol"/>
    <property type="evidence" value="ECO:0007669"/>
    <property type="project" value="TreeGrafter"/>
</dbReference>
<evidence type="ECO:0000256" key="17">
    <source>
        <dbReference type="ARBA" id="ARBA00048778"/>
    </source>
</evidence>
<dbReference type="CDD" id="cd19527">
    <property type="entry name" value="RecA-like_PEX6_r2"/>
    <property type="match status" value="1"/>
</dbReference>
<evidence type="ECO:0000256" key="19">
    <source>
        <dbReference type="ARBA" id="ARBA00071571"/>
    </source>
</evidence>
<evidence type="ECO:0000256" key="16">
    <source>
        <dbReference type="ARBA" id="ARBA00043149"/>
    </source>
</evidence>
<dbReference type="InterPro" id="IPR003593">
    <property type="entry name" value="AAA+_ATPase"/>
</dbReference>
<keyword evidence="10" id="KW-0319">Glycerol metabolism</keyword>
<dbReference type="InterPro" id="IPR018484">
    <property type="entry name" value="FGGY_N"/>
</dbReference>
<keyword evidence="11" id="KW-0378">Hydrolase</keyword>
<dbReference type="GO" id="GO:0016887">
    <property type="term" value="F:ATP hydrolysis activity"/>
    <property type="evidence" value="ECO:0007669"/>
    <property type="project" value="InterPro"/>
</dbReference>
<evidence type="ECO:0000256" key="20">
    <source>
        <dbReference type="RuleBase" id="RU003733"/>
    </source>
</evidence>
<proteinExistence type="inferred from homology"/>
<protein>
    <recommendedName>
        <fullName evidence="14">Peroxisomal ATPase PEX6</fullName>
        <ecNumber evidence="5">2.7.1.30</ecNumber>
    </recommendedName>
    <alternativeName>
        <fullName evidence="16">ATP:glycerol 3-phosphotransferase</fullName>
    </alternativeName>
    <alternativeName>
        <fullName evidence="15">Peroxin-6</fullName>
    </alternativeName>
    <alternativeName>
        <fullName evidence="19">Probable glycerol kinase</fullName>
    </alternativeName>
</protein>
<evidence type="ECO:0000256" key="5">
    <source>
        <dbReference type="ARBA" id="ARBA00012099"/>
    </source>
</evidence>
<feature type="domain" description="AAA+ ATPase" evidence="21">
    <location>
        <begin position="403"/>
        <end position="541"/>
    </location>
</feature>
<dbReference type="Pfam" id="PF00004">
    <property type="entry name" value="AAA"/>
    <property type="match status" value="2"/>
</dbReference>
<gene>
    <name evidence="22" type="ORF">B4U80_11075</name>
</gene>
<keyword evidence="8" id="KW-0547">Nucleotide-binding</keyword>
<dbReference type="GO" id="GO:0019563">
    <property type="term" value="P:glycerol catabolic process"/>
    <property type="evidence" value="ECO:0007669"/>
    <property type="project" value="UniProtKB-UniPathway"/>
</dbReference>
<comment type="similarity">
    <text evidence="3">Belongs to the AAA ATPase family.</text>
</comment>
<accession>A0A443SDC3</accession>
<evidence type="ECO:0000259" key="21">
    <source>
        <dbReference type="SMART" id="SM00382"/>
    </source>
</evidence>
<evidence type="ECO:0000256" key="3">
    <source>
        <dbReference type="ARBA" id="ARBA00006914"/>
    </source>
</evidence>
<comment type="caution">
    <text evidence="22">The sequence shown here is derived from an EMBL/GenBank/DDBJ whole genome shotgun (WGS) entry which is preliminary data.</text>
</comment>
<dbReference type="FunFam" id="3.30.420.40:FF:000177">
    <property type="entry name" value="Glycerol kinase"/>
    <property type="match status" value="1"/>
</dbReference>
<comment type="catalytic activity">
    <reaction evidence="17">
        <text>ATP + H2O = ADP + phosphate + H(+)</text>
        <dbReference type="Rhea" id="RHEA:13065"/>
        <dbReference type="ChEBI" id="CHEBI:15377"/>
        <dbReference type="ChEBI" id="CHEBI:15378"/>
        <dbReference type="ChEBI" id="CHEBI:30616"/>
        <dbReference type="ChEBI" id="CHEBI:43474"/>
        <dbReference type="ChEBI" id="CHEBI:456216"/>
    </reaction>
    <physiologicalReaction direction="left-to-right" evidence="17">
        <dbReference type="Rhea" id="RHEA:13066"/>
    </physiologicalReaction>
</comment>
<name>A0A443SDC3_9ACAR</name>
<keyword evidence="23" id="KW-1185">Reference proteome</keyword>
<dbReference type="UniPathway" id="UPA00618">
    <property type="reaction ID" value="UER00672"/>
</dbReference>
<dbReference type="InterPro" id="IPR047533">
    <property type="entry name" value="RecA-like_PEX6_r2"/>
</dbReference>
<feature type="non-terminal residue" evidence="22">
    <location>
        <position position="1067"/>
    </location>
</feature>
<dbReference type="OrthoDB" id="5422795at2759"/>
<evidence type="ECO:0000256" key="18">
    <source>
        <dbReference type="ARBA" id="ARBA00052101"/>
    </source>
</evidence>
<dbReference type="Proteomes" id="UP000288716">
    <property type="component" value="Unassembled WGS sequence"/>
</dbReference>
<evidence type="ECO:0000313" key="23">
    <source>
        <dbReference type="Proteomes" id="UP000288716"/>
    </source>
</evidence>
<comment type="subcellular location">
    <subcellularLocation>
        <location evidence="1">Membrane</location>
    </subcellularLocation>
</comment>
<feature type="domain" description="AAA+ ATPase" evidence="21">
    <location>
        <begin position="142"/>
        <end position="273"/>
    </location>
</feature>
<dbReference type="InterPro" id="IPR027417">
    <property type="entry name" value="P-loop_NTPase"/>
</dbReference>
<dbReference type="InterPro" id="IPR003959">
    <property type="entry name" value="ATPase_AAA_core"/>
</dbReference>
<keyword evidence="9 20" id="KW-0418">Kinase</keyword>
<dbReference type="PANTHER" id="PTHR23077:SF9">
    <property type="entry name" value="PEROXISOMAL ATPASE PEX6"/>
    <property type="match status" value="1"/>
</dbReference>
<comment type="similarity">
    <text evidence="4 20">Belongs to the FGGY kinase family.</text>
</comment>
<dbReference type="EMBL" id="NCKV01003630">
    <property type="protein sequence ID" value="RWS25511.1"/>
    <property type="molecule type" value="Genomic_DNA"/>
</dbReference>
<evidence type="ECO:0000256" key="8">
    <source>
        <dbReference type="ARBA" id="ARBA00022741"/>
    </source>
</evidence>
<evidence type="ECO:0000256" key="4">
    <source>
        <dbReference type="ARBA" id="ARBA00009156"/>
    </source>
</evidence>
<dbReference type="AlphaFoldDB" id="A0A443SDC3"/>
<organism evidence="22 23">
    <name type="scientific">Leptotrombidium deliense</name>
    <dbReference type="NCBI Taxonomy" id="299467"/>
    <lineage>
        <taxon>Eukaryota</taxon>
        <taxon>Metazoa</taxon>
        <taxon>Ecdysozoa</taxon>
        <taxon>Arthropoda</taxon>
        <taxon>Chelicerata</taxon>
        <taxon>Arachnida</taxon>
        <taxon>Acari</taxon>
        <taxon>Acariformes</taxon>
        <taxon>Trombidiformes</taxon>
        <taxon>Prostigmata</taxon>
        <taxon>Anystina</taxon>
        <taxon>Parasitengona</taxon>
        <taxon>Trombiculoidea</taxon>
        <taxon>Trombiculidae</taxon>
        <taxon>Leptotrombidium</taxon>
    </lineage>
</organism>
<dbReference type="Gene3D" id="1.10.8.60">
    <property type="match status" value="2"/>
</dbReference>
<dbReference type="GO" id="GO:0005524">
    <property type="term" value="F:ATP binding"/>
    <property type="evidence" value="ECO:0007669"/>
    <property type="project" value="UniProtKB-KW"/>
</dbReference>
<sequence>MCSHVPSYAKAVHISLVQSPNYVANVDYSPLLRMYFSIQRVVQNGDIISVDSKLDLSYFMKLKLDFRDLWPIIYFKVVQVEGDGCLIDVDNSNLYQTGTTRSFIPSLMPDFYGASDLNVGVFGKHIEYLRLLMFPYLSLLKLSAAILLSGDHGSGKSYVVKSVCKILNLHCFEVDINRILCDTASATETKMKLMFDKVYRYTPCVVLIENLEILCTECSGVDVRVAECFNTNVKTFKNELPAIFVIETNDPEVLLKSDYGSVFQHHMKLESLDEDERLETLRLLLHKRLLSRNVDLEKYSKELSGFVIDDLHVLVKKITANAHRRMVLEVDSDKSEIEAYLTADDFKMSIKEMEKSHREDIGAPNVPNVEWDDVGGLEDVRKEILETVRLPLVYKQLSDCGLRRSGVLLHGPPGTGKTLLAKAVASQCGLNFLSVKGPEIINMYVGQSEQNVRNIFQTARSAAPCIVFFDEIDSIAPNRGRSGDSGGVMDRVVSQLLAEVDGVHKNNHVFVIGATNRPDLLDPALLRPGRFDRLLYVGIPEGTACRLKILQALMRNFTLEDNFEMTKLEHQCPPSLSGADFYNLCSSAMVNAIERCIYEIEDKQVSEDDAKIIVQMSDFFDSIRLLKSASETFRFVLLVMVRDLGPLIGAIDQGTSSTRFLVFAARTGELVTYHQKEIKKIYVLEEWVEQNPDDIYTSVLETIAKVVEKLAALDIDVSAIKAVGLCNQRETTIVWDKSTGIALHNAIVWLDNRTKDIVDSILDGIPGRDINYFKHKTGLPISTYFSAFKLKWLFQNEKAVQEKLKEGKLLFGTVDTWILWKLTNNHLTDVSNASRTFLMDIETLDWDEQLCKFFNVPMKILPEIKSSGDHFGVIREGPLKGVPVSGVIGDQSSALIGQNCLCLGQTKATFGTGCFIMQNIGSGSVQSALKGVPLEARHSLVTTVAFKFGNKPAVYALEGSVAIAGAAITWLRDNLELIKSYDEVEPLAKQVPDAGGVYFVPAFQGLYAPYWDPNASGTIIGMSQFTKKAHIMRAVLESIAYQTSDILSLMRRSDTGISVDGGMSAND</sequence>
<evidence type="ECO:0000256" key="14">
    <source>
        <dbReference type="ARBA" id="ARBA00034811"/>
    </source>
</evidence>
<dbReference type="SUPFAM" id="SSF53067">
    <property type="entry name" value="Actin-like ATPase domain"/>
    <property type="match status" value="2"/>
</dbReference>
<evidence type="ECO:0000256" key="15">
    <source>
        <dbReference type="ARBA" id="ARBA00034920"/>
    </source>
</evidence>
<dbReference type="InterPro" id="IPR003960">
    <property type="entry name" value="ATPase_AAA_CS"/>
</dbReference>
<dbReference type="InterPro" id="IPR018485">
    <property type="entry name" value="FGGY_C"/>
</dbReference>
<keyword evidence="7 20" id="KW-0808">Transferase</keyword>
<dbReference type="InterPro" id="IPR050168">
    <property type="entry name" value="AAA_ATPase_domain"/>
</dbReference>
<dbReference type="EC" id="2.7.1.30" evidence="5"/>
<dbReference type="PROSITE" id="PS00674">
    <property type="entry name" value="AAA"/>
    <property type="match status" value="1"/>
</dbReference>
<dbReference type="VEuPathDB" id="VectorBase:LDEU006529"/>
<dbReference type="Pfam" id="PF00370">
    <property type="entry name" value="FGGY_N"/>
    <property type="match status" value="1"/>
</dbReference>
<evidence type="ECO:0000256" key="7">
    <source>
        <dbReference type="ARBA" id="ARBA00022679"/>
    </source>
</evidence>
<dbReference type="PANTHER" id="PTHR23077">
    <property type="entry name" value="AAA-FAMILY ATPASE"/>
    <property type="match status" value="1"/>
</dbReference>
<evidence type="ECO:0000256" key="1">
    <source>
        <dbReference type="ARBA" id="ARBA00004370"/>
    </source>
</evidence>
<evidence type="ECO:0000256" key="12">
    <source>
        <dbReference type="ARBA" id="ARBA00022840"/>
    </source>
</evidence>
<dbReference type="Gene3D" id="3.40.50.300">
    <property type="entry name" value="P-loop containing nucleotide triphosphate hydrolases"/>
    <property type="match status" value="2"/>
</dbReference>
<evidence type="ECO:0000313" key="22">
    <source>
        <dbReference type="EMBL" id="RWS25511.1"/>
    </source>
</evidence>
<dbReference type="Pfam" id="PF02782">
    <property type="entry name" value="FGGY_C"/>
    <property type="match status" value="1"/>
</dbReference>
<dbReference type="SMART" id="SM00382">
    <property type="entry name" value="AAA"/>
    <property type="match status" value="2"/>
</dbReference>
<keyword evidence="12" id="KW-0067">ATP-binding</keyword>
<keyword evidence="13" id="KW-0472">Membrane</keyword>
<dbReference type="InterPro" id="IPR043129">
    <property type="entry name" value="ATPase_NBD"/>
</dbReference>
<dbReference type="FunFam" id="3.40.50.300:FF:000109">
    <property type="entry name" value="Peroxisomal biogenesis factor 6"/>
    <property type="match status" value="1"/>
</dbReference>
<comment type="pathway">
    <text evidence="2">Polyol metabolism; glycerol degradation via glycerol kinase pathway; sn-glycerol 3-phosphate from glycerol: step 1/1.</text>
</comment>
<dbReference type="PROSITE" id="PS00933">
    <property type="entry name" value="FGGY_KINASES_1"/>
    <property type="match status" value="1"/>
</dbReference>
<comment type="catalytic activity">
    <reaction evidence="18">
        <text>glycerol + ATP = sn-glycerol 3-phosphate + ADP + H(+)</text>
        <dbReference type="Rhea" id="RHEA:21644"/>
        <dbReference type="ChEBI" id="CHEBI:15378"/>
        <dbReference type="ChEBI" id="CHEBI:17754"/>
        <dbReference type="ChEBI" id="CHEBI:30616"/>
        <dbReference type="ChEBI" id="CHEBI:57597"/>
        <dbReference type="ChEBI" id="CHEBI:456216"/>
        <dbReference type="EC" id="2.7.1.30"/>
    </reaction>
</comment>
<dbReference type="PROSITE" id="PS00445">
    <property type="entry name" value="FGGY_KINASES_2"/>
    <property type="match status" value="1"/>
</dbReference>
<evidence type="ECO:0000256" key="11">
    <source>
        <dbReference type="ARBA" id="ARBA00022801"/>
    </source>
</evidence>
<dbReference type="STRING" id="299467.A0A443SDC3"/>
<evidence type="ECO:0000256" key="10">
    <source>
        <dbReference type="ARBA" id="ARBA00022798"/>
    </source>
</evidence>